<sequence>MSGLVKRSITISRHRTSIALEKEFWIILEEIAEKRALPLASLIIEIDSKRDPDQGLASALRIATLNDVLRRLTLSSSPNK</sequence>
<dbReference type="Pfam" id="PF13467">
    <property type="entry name" value="RHH_4"/>
    <property type="match status" value="1"/>
</dbReference>
<accession>A0A6P1NC89</accession>
<keyword evidence="3" id="KW-1185">Reference proteome</keyword>
<gene>
    <name evidence="2" type="ORF">GT348_06560</name>
</gene>
<reference evidence="2 3" key="1">
    <citation type="submission" date="2020-01" db="EMBL/GenBank/DDBJ databases">
        <title>Genome sequencing of strain KACC 21507.</title>
        <authorList>
            <person name="Heo J."/>
            <person name="Kim S.-J."/>
            <person name="Kim J.-S."/>
            <person name="Hong S.-B."/>
            <person name="Kwon S.-W."/>
        </authorList>
    </citation>
    <scope>NUCLEOTIDE SEQUENCE [LARGE SCALE GENOMIC DNA]</scope>
    <source>
        <strain evidence="2 3">KACC 21507</strain>
    </source>
</reference>
<organism evidence="2 3">
    <name type="scientific">Aristophania vespae</name>
    <dbReference type="NCBI Taxonomy" id="2697033"/>
    <lineage>
        <taxon>Bacteria</taxon>
        <taxon>Pseudomonadati</taxon>
        <taxon>Pseudomonadota</taxon>
        <taxon>Alphaproteobacteria</taxon>
        <taxon>Acetobacterales</taxon>
        <taxon>Acetobacteraceae</taxon>
        <taxon>Aristophania</taxon>
    </lineage>
</organism>
<dbReference type="GO" id="GO:0016740">
    <property type="term" value="F:transferase activity"/>
    <property type="evidence" value="ECO:0007669"/>
    <property type="project" value="UniProtKB-KW"/>
</dbReference>
<dbReference type="Gene3D" id="1.10.3990.20">
    <property type="entry name" value="protein bp1543"/>
    <property type="match status" value="1"/>
</dbReference>
<dbReference type="AlphaFoldDB" id="A0A6P1NC89"/>
<dbReference type="InterPro" id="IPR038268">
    <property type="entry name" value="RHH_sf"/>
</dbReference>
<dbReference type="EMBL" id="CP047652">
    <property type="protein sequence ID" value="QHI95946.1"/>
    <property type="molecule type" value="Genomic_DNA"/>
</dbReference>
<feature type="domain" description="Ribbon-helix-helix" evidence="1">
    <location>
        <begin position="5"/>
        <end position="67"/>
    </location>
</feature>
<dbReference type="InterPro" id="IPR027373">
    <property type="entry name" value="RHH_dom"/>
</dbReference>
<dbReference type="RefSeq" id="WP_160619019.1">
    <property type="nucleotide sequence ID" value="NZ_CP047652.1"/>
</dbReference>
<keyword evidence="2" id="KW-0808">Transferase</keyword>
<proteinExistence type="predicted"/>
<evidence type="ECO:0000259" key="1">
    <source>
        <dbReference type="Pfam" id="PF13467"/>
    </source>
</evidence>
<evidence type="ECO:0000313" key="3">
    <source>
        <dbReference type="Proteomes" id="UP000463975"/>
    </source>
</evidence>
<protein>
    <submittedName>
        <fullName evidence="2">Aryl-sulfate sulfotransferase</fullName>
    </submittedName>
</protein>
<evidence type="ECO:0000313" key="2">
    <source>
        <dbReference type="EMBL" id="QHI95946.1"/>
    </source>
</evidence>
<dbReference type="Proteomes" id="UP000463975">
    <property type="component" value="Chromosome"/>
</dbReference>
<name>A0A6P1NC89_9PROT</name>
<dbReference type="KEGG" id="bomb:GT348_06560"/>